<sequence length="244" mass="28250">MELELINLELELKFATTTTIPEVPTPSKPVLRSGWPHTSTSMTYQSVWWYPNYIEYGSGLNPPKTWPKVMEQYRRPDALQDLRYYDLPVDEYQAKLYYNLPKLGTPKYRATFRDKPHTVSRHYPNGWPEGKPPGFFGRVYYEDGPPKFKYDGPNQDKLYWLERPPYLPKFNKRQSYLGKDKTFDSMRGLNPPPEQTNRAQATYTTSNATYGRFGSGSQSAPTAGHTQTVRNPTKRITQDGVGYL</sequence>
<comment type="caution">
    <text evidence="1">The sequence shown here is derived from an EMBL/GenBank/DDBJ whole genome shotgun (WGS) entry which is preliminary data.</text>
</comment>
<proteinExistence type="predicted"/>
<gene>
    <name evidence="1" type="ORF">LSH36_77g03055</name>
</gene>
<dbReference type="AlphaFoldDB" id="A0AAD9K3A6"/>
<evidence type="ECO:0000313" key="2">
    <source>
        <dbReference type="Proteomes" id="UP001208570"/>
    </source>
</evidence>
<dbReference type="EMBL" id="JAODUP010000077">
    <property type="protein sequence ID" value="KAK2163565.1"/>
    <property type="molecule type" value="Genomic_DNA"/>
</dbReference>
<name>A0AAD9K3A6_9ANNE</name>
<protein>
    <submittedName>
        <fullName evidence="1">Uncharacterized protein</fullName>
    </submittedName>
</protein>
<accession>A0AAD9K3A6</accession>
<dbReference type="Proteomes" id="UP001208570">
    <property type="component" value="Unassembled WGS sequence"/>
</dbReference>
<evidence type="ECO:0000313" key="1">
    <source>
        <dbReference type="EMBL" id="KAK2163565.1"/>
    </source>
</evidence>
<keyword evidence="2" id="KW-1185">Reference proteome</keyword>
<organism evidence="1 2">
    <name type="scientific">Paralvinella palmiformis</name>
    <dbReference type="NCBI Taxonomy" id="53620"/>
    <lineage>
        <taxon>Eukaryota</taxon>
        <taxon>Metazoa</taxon>
        <taxon>Spiralia</taxon>
        <taxon>Lophotrochozoa</taxon>
        <taxon>Annelida</taxon>
        <taxon>Polychaeta</taxon>
        <taxon>Sedentaria</taxon>
        <taxon>Canalipalpata</taxon>
        <taxon>Terebellida</taxon>
        <taxon>Terebelliformia</taxon>
        <taxon>Alvinellidae</taxon>
        <taxon>Paralvinella</taxon>
    </lineage>
</organism>
<reference evidence="1" key="1">
    <citation type="journal article" date="2023" name="Mol. Biol. Evol.">
        <title>Third-Generation Sequencing Reveals the Adaptive Role of the Epigenome in Three Deep-Sea Polychaetes.</title>
        <authorList>
            <person name="Perez M."/>
            <person name="Aroh O."/>
            <person name="Sun Y."/>
            <person name="Lan Y."/>
            <person name="Juniper S.K."/>
            <person name="Young C.R."/>
            <person name="Angers B."/>
            <person name="Qian P.Y."/>
        </authorList>
    </citation>
    <scope>NUCLEOTIDE SEQUENCE</scope>
    <source>
        <strain evidence="1">P08H-3</strain>
    </source>
</reference>